<proteinExistence type="predicted"/>
<dbReference type="Proteomes" id="UP001498238">
    <property type="component" value="Unassembled WGS sequence"/>
</dbReference>
<accession>A0ABN0SS62</accession>
<evidence type="ECO:0000313" key="1">
    <source>
        <dbReference type="EMBL" id="GAA0037293.1"/>
    </source>
</evidence>
<protein>
    <submittedName>
        <fullName evidence="1">Uncharacterized protein</fullName>
    </submittedName>
</protein>
<keyword evidence="2" id="KW-1185">Reference proteome</keyword>
<gene>
    <name evidence="1" type="ORF">NCCP602_32550</name>
</gene>
<dbReference type="EMBL" id="BAAAAF010000021">
    <property type="protein sequence ID" value="GAA0037293.1"/>
    <property type="molecule type" value="Genomic_DNA"/>
</dbReference>
<reference evidence="1 2" key="1">
    <citation type="submission" date="2024-01" db="EMBL/GenBank/DDBJ databases">
        <title>Characterization of antibiotic resistant novel bacterial strains and their environmental applications.</title>
        <authorList>
            <person name="Manzoor S."/>
            <person name="Abbas S."/>
            <person name="Arshad M."/>
            <person name="Ahmed I."/>
        </authorList>
    </citation>
    <scope>NUCLEOTIDE SEQUENCE [LARGE SCALE GENOMIC DNA]</scope>
    <source>
        <strain evidence="1 2">NCCP-602</strain>
    </source>
</reference>
<sequence>MVSQLAGKLISLIVPKESREDLKSVRHATRDVGRCAEQQIHLLASFRELVSKIHASERYVASGVIPRGSRR</sequence>
<comment type="caution">
    <text evidence="1">The sequence shown here is derived from an EMBL/GenBank/DDBJ whole genome shotgun (WGS) entry which is preliminary data.</text>
</comment>
<evidence type="ECO:0000313" key="2">
    <source>
        <dbReference type="Proteomes" id="UP001498238"/>
    </source>
</evidence>
<organism evidence="1 2">
    <name type="scientific">Brevibacterium metallidurans</name>
    <dbReference type="NCBI Taxonomy" id="1482676"/>
    <lineage>
        <taxon>Bacteria</taxon>
        <taxon>Bacillati</taxon>
        <taxon>Actinomycetota</taxon>
        <taxon>Actinomycetes</taxon>
        <taxon>Micrococcales</taxon>
        <taxon>Brevibacteriaceae</taxon>
        <taxon>Brevibacterium</taxon>
    </lineage>
</organism>
<name>A0ABN0SS62_9MICO</name>